<dbReference type="EMBL" id="LCWF01000146">
    <property type="protein sequence ID" value="KKY17413.1"/>
    <property type="molecule type" value="Genomic_DNA"/>
</dbReference>
<evidence type="ECO:0000259" key="7">
    <source>
        <dbReference type="Pfam" id="PF04130"/>
    </source>
</evidence>
<accession>A0A0G2G0D8</accession>
<dbReference type="InterPro" id="IPR041470">
    <property type="entry name" value="GCP_N"/>
</dbReference>
<keyword evidence="5 6" id="KW-0206">Cytoskeleton</keyword>
<dbReference type="InterPro" id="IPR007259">
    <property type="entry name" value="GCP"/>
</dbReference>
<protein>
    <recommendedName>
        <fullName evidence="6">Spindle pole body component</fullName>
    </recommendedName>
</protein>
<dbReference type="InterPro" id="IPR042241">
    <property type="entry name" value="GCP_C_sf"/>
</dbReference>
<evidence type="ECO:0000259" key="8">
    <source>
        <dbReference type="Pfam" id="PF17681"/>
    </source>
</evidence>
<dbReference type="AlphaFoldDB" id="A0A0G2G0D8"/>
<dbReference type="PANTHER" id="PTHR19302:SF27">
    <property type="entry name" value="GAMMA-TUBULIN COMPLEX COMPONENT 4"/>
    <property type="match status" value="1"/>
</dbReference>
<evidence type="ECO:0000256" key="1">
    <source>
        <dbReference type="ARBA" id="ARBA00004267"/>
    </source>
</evidence>
<evidence type="ECO:0000256" key="2">
    <source>
        <dbReference type="ARBA" id="ARBA00010337"/>
    </source>
</evidence>
<evidence type="ECO:0000256" key="3">
    <source>
        <dbReference type="ARBA" id="ARBA00022490"/>
    </source>
</evidence>
<sequence length="610" mass="68053">MDFLKQESYTGYRDLENIALELLQIAEITWLRLLSNWLLYGRLPTVGAQDLFLRAQDETRANQSFIVDDKMLPSFISPETAQSVLIIGRSLHQIRSRKVPHTWSVGNSSADPVSALSSIHVQFLEDLKSPFAASDVSSTVSAIRLSLSQNALAYLLPIETVLETVRVLNRFLLLQQGEFPVTLINRVDARIHEKTQESYQQVRKAGLLDNLAIREGEVTAVLNHAWADLASLRDGDDDHDEELELARDMIQLSIASKGKENPKKSTPLVVPFDDLLFPTPTVLSFRIEPPLDLFLSDPDIEQYSAISSLLLGIRRAEIHISSLWKRTSIRRCQPTPPGPPFSTSAHGLKQLQARRGMERQREINLRAYWATASAMLYLVTEVGSYLQGFVVHNHSSTFSSWLDSFDTKGKPTSFRASPILAEDGDEHAVPSSPTIGGSESCRPNAILDPATLVAAHQIYLHSLVEALFLTSAAIMQPFHELLVISEHFTALFHRLAGIHMNLDLEVEGVDIGDPTRSYSAEEKEVLVEMKETRIKINGIMQRFAEAVKAWESENDKESGPQTTKSDFESYGGFVPWSDRHGGSARGVEALIMRLEFLEPDSSKADGEDDL</sequence>
<dbReference type="GO" id="GO:0000922">
    <property type="term" value="C:spindle pole"/>
    <property type="evidence" value="ECO:0007669"/>
    <property type="project" value="InterPro"/>
</dbReference>
<gene>
    <name evidence="9" type="ORF">UCRPC4_g05555</name>
</gene>
<evidence type="ECO:0000256" key="5">
    <source>
        <dbReference type="ARBA" id="ARBA00023212"/>
    </source>
</evidence>
<dbReference type="GO" id="GO:0051011">
    <property type="term" value="F:microtubule minus-end binding"/>
    <property type="evidence" value="ECO:0007669"/>
    <property type="project" value="TreeGrafter"/>
</dbReference>
<dbReference type="InterPro" id="IPR040457">
    <property type="entry name" value="GCP_C"/>
</dbReference>
<evidence type="ECO:0000256" key="4">
    <source>
        <dbReference type="ARBA" id="ARBA00022701"/>
    </source>
</evidence>
<dbReference type="GO" id="GO:0051225">
    <property type="term" value="P:spindle assembly"/>
    <property type="evidence" value="ECO:0007669"/>
    <property type="project" value="TreeGrafter"/>
</dbReference>
<dbReference type="GO" id="GO:0000930">
    <property type="term" value="C:gamma-tubulin complex"/>
    <property type="evidence" value="ECO:0007669"/>
    <property type="project" value="TreeGrafter"/>
</dbReference>
<proteinExistence type="inferred from homology"/>
<dbReference type="GO" id="GO:0043015">
    <property type="term" value="F:gamma-tubulin binding"/>
    <property type="evidence" value="ECO:0007669"/>
    <property type="project" value="InterPro"/>
</dbReference>
<dbReference type="GO" id="GO:0044732">
    <property type="term" value="C:mitotic spindle pole body"/>
    <property type="evidence" value="ECO:0007669"/>
    <property type="project" value="TreeGrafter"/>
</dbReference>
<dbReference type="Pfam" id="PF17681">
    <property type="entry name" value="GCP_N_terminal"/>
    <property type="match status" value="1"/>
</dbReference>
<feature type="domain" description="Gamma tubulin complex component protein N-terminal" evidence="8">
    <location>
        <begin position="3"/>
        <end position="145"/>
    </location>
</feature>
<dbReference type="PANTHER" id="PTHR19302">
    <property type="entry name" value="GAMMA TUBULIN COMPLEX PROTEIN"/>
    <property type="match status" value="1"/>
</dbReference>
<comment type="similarity">
    <text evidence="2 6">Belongs to the TUBGCP family.</text>
</comment>
<dbReference type="Proteomes" id="UP000053317">
    <property type="component" value="Unassembled WGS sequence"/>
</dbReference>
<comment type="caution">
    <text evidence="9">The sequence shown here is derived from an EMBL/GenBank/DDBJ whole genome shotgun (WGS) entry which is preliminary data.</text>
</comment>
<comment type="subcellular location">
    <subcellularLocation>
        <location evidence="1 6">Cytoplasm</location>
        <location evidence="1 6">Cytoskeleton</location>
        <location evidence="1 6">Microtubule organizing center</location>
    </subcellularLocation>
</comment>
<dbReference type="GO" id="GO:0031122">
    <property type="term" value="P:cytoplasmic microtubule organization"/>
    <property type="evidence" value="ECO:0007669"/>
    <property type="project" value="TreeGrafter"/>
</dbReference>
<dbReference type="GO" id="GO:0005874">
    <property type="term" value="C:microtubule"/>
    <property type="evidence" value="ECO:0007669"/>
    <property type="project" value="UniProtKB-KW"/>
</dbReference>
<dbReference type="GO" id="GO:0007020">
    <property type="term" value="P:microtubule nucleation"/>
    <property type="evidence" value="ECO:0007669"/>
    <property type="project" value="InterPro"/>
</dbReference>
<keyword evidence="4 6" id="KW-0493">Microtubule</keyword>
<dbReference type="GO" id="GO:0051321">
    <property type="term" value="P:meiotic cell cycle"/>
    <property type="evidence" value="ECO:0007669"/>
    <property type="project" value="TreeGrafter"/>
</dbReference>
<evidence type="ECO:0000256" key="6">
    <source>
        <dbReference type="RuleBase" id="RU363050"/>
    </source>
</evidence>
<keyword evidence="10" id="KW-1185">Reference proteome</keyword>
<name>A0A0G2G0D8_PHACM</name>
<dbReference type="GO" id="GO:0000278">
    <property type="term" value="P:mitotic cell cycle"/>
    <property type="evidence" value="ECO:0007669"/>
    <property type="project" value="TreeGrafter"/>
</dbReference>
<dbReference type="OrthoDB" id="78652at2759"/>
<feature type="domain" description="Gamma tubulin complex component C-terminal" evidence="7">
    <location>
        <begin position="164"/>
        <end position="550"/>
    </location>
</feature>
<evidence type="ECO:0000313" key="9">
    <source>
        <dbReference type="EMBL" id="KKY17413.1"/>
    </source>
</evidence>
<dbReference type="Gene3D" id="1.20.120.1900">
    <property type="entry name" value="Gamma-tubulin complex, C-terminal domain"/>
    <property type="match status" value="1"/>
</dbReference>
<organism evidence="9 10">
    <name type="scientific">Phaeomoniella chlamydospora</name>
    <name type="common">Phaeoacremonium chlamydosporum</name>
    <dbReference type="NCBI Taxonomy" id="158046"/>
    <lineage>
        <taxon>Eukaryota</taxon>
        <taxon>Fungi</taxon>
        <taxon>Dikarya</taxon>
        <taxon>Ascomycota</taxon>
        <taxon>Pezizomycotina</taxon>
        <taxon>Eurotiomycetes</taxon>
        <taxon>Chaetothyriomycetidae</taxon>
        <taxon>Phaeomoniellales</taxon>
        <taxon>Phaeomoniellaceae</taxon>
        <taxon>Phaeomoniella</taxon>
    </lineage>
</organism>
<dbReference type="Pfam" id="PF04130">
    <property type="entry name" value="GCP_C_terminal"/>
    <property type="match status" value="1"/>
</dbReference>
<keyword evidence="3 6" id="KW-0963">Cytoplasm</keyword>
<evidence type="ECO:0000313" key="10">
    <source>
        <dbReference type="Proteomes" id="UP000053317"/>
    </source>
</evidence>
<reference evidence="9 10" key="2">
    <citation type="submission" date="2015-05" db="EMBL/GenBank/DDBJ databases">
        <authorList>
            <person name="Morales-Cruz A."/>
            <person name="Amrine K.C."/>
            <person name="Cantu D."/>
        </authorList>
    </citation>
    <scope>NUCLEOTIDE SEQUENCE [LARGE SCALE GENOMIC DNA]</scope>
    <source>
        <strain evidence="9">UCRPC4</strain>
    </source>
</reference>
<reference evidence="9 10" key="1">
    <citation type="submission" date="2015-05" db="EMBL/GenBank/DDBJ databases">
        <title>Distinctive expansion of gene families associated with plant cell wall degradation and secondary metabolism in the genomes of grapevine trunk pathogens.</title>
        <authorList>
            <person name="Lawrence D.P."/>
            <person name="Travadon R."/>
            <person name="Rolshausen P.E."/>
            <person name="Baumgartner K."/>
        </authorList>
    </citation>
    <scope>NUCLEOTIDE SEQUENCE [LARGE SCALE GENOMIC DNA]</scope>
    <source>
        <strain evidence="9">UCRPC4</strain>
    </source>
</reference>